<dbReference type="EMBL" id="OIVN01005705">
    <property type="protein sequence ID" value="SPD23697.1"/>
    <property type="molecule type" value="Genomic_DNA"/>
</dbReference>
<sequence>MHIADAEEGTKTQLHKNLCTLDEISRAGKTRPPTRPILSGGSCTKPERKVLAKNAKEQNKKSQYKEYLATTDKKGWHGGRQVCIHHQLEDNGYVERHPGEDTEPVQHNPPVGIRGKRSTVDLARGQLLAPQ</sequence>
<gene>
    <name evidence="2" type="ORF">FSB_LOCUS51579</name>
</gene>
<feature type="region of interest" description="Disordered" evidence="1">
    <location>
        <begin position="94"/>
        <end position="118"/>
    </location>
</feature>
<proteinExistence type="predicted"/>
<feature type="compositionally biased region" description="Basic and acidic residues" evidence="1">
    <location>
        <begin position="45"/>
        <end position="58"/>
    </location>
</feature>
<reference evidence="2" key="1">
    <citation type="submission" date="2018-02" db="EMBL/GenBank/DDBJ databases">
        <authorList>
            <person name="Cohen D.B."/>
            <person name="Kent A.D."/>
        </authorList>
    </citation>
    <scope>NUCLEOTIDE SEQUENCE</scope>
</reference>
<organism evidence="2">
    <name type="scientific">Fagus sylvatica</name>
    <name type="common">Beechnut</name>
    <dbReference type="NCBI Taxonomy" id="28930"/>
    <lineage>
        <taxon>Eukaryota</taxon>
        <taxon>Viridiplantae</taxon>
        <taxon>Streptophyta</taxon>
        <taxon>Embryophyta</taxon>
        <taxon>Tracheophyta</taxon>
        <taxon>Spermatophyta</taxon>
        <taxon>Magnoliopsida</taxon>
        <taxon>eudicotyledons</taxon>
        <taxon>Gunneridae</taxon>
        <taxon>Pentapetalae</taxon>
        <taxon>rosids</taxon>
        <taxon>fabids</taxon>
        <taxon>Fagales</taxon>
        <taxon>Fagaceae</taxon>
        <taxon>Fagus</taxon>
    </lineage>
</organism>
<protein>
    <submittedName>
        <fullName evidence="2">Uncharacterized protein</fullName>
    </submittedName>
</protein>
<evidence type="ECO:0000256" key="1">
    <source>
        <dbReference type="SAM" id="MobiDB-lite"/>
    </source>
</evidence>
<feature type="region of interest" description="Disordered" evidence="1">
    <location>
        <begin position="22"/>
        <end position="58"/>
    </location>
</feature>
<accession>A0A2N9ICS7</accession>
<dbReference type="AlphaFoldDB" id="A0A2N9ICS7"/>
<name>A0A2N9ICS7_FAGSY</name>
<evidence type="ECO:0000313" key="2">
    <source>
        <dbReference type="EMBL" id="SPD23697.1"/>
    </source>
</evidence>